<dbReference type="Proteomes" id="UP001187192">
    <property type="component" value="Unassembled WGS sequence"/>
</dbReference>
<protein>
    <recommendedName>
        <fullName evidence="1">AB hydrolase-1 domain-containing protein</fullName>
    </recommendedName>
</protein>
<dbReference type="EMBL" id="BTGU01000014">
    <property type="protein sequence ID" value="GMN42111.1"/>
    <property type="molecule type" value="Genomic_DNA"/>
</dbReference>
<accession>A0AA88ALE7</accession>
<evidence type="ECO:0000313" key="3">
    <source>
        <dbReference type="Proteomes" id="UP001187192"/>
    </source>
</evidence>
<dbReference type="InterPro" id="IPR000073">
    <property type="entry name" value="AB_hydrolase_1"/>
</dbReference>
<organism evidence="2 3">
    <name type="scientific">Ficus carica</name>
    <name type="common">Common fig</name>
    <dbReference type="NCBI Taxonomy" id="3494"/>
    <lineage>
        <taxon>Eukaryota</taxon>
        <taxon>Viridiplantae</taxon>
        <taxon>Streptophyta</taxon>
        <taxon>Embryophyta</taxon>
        <taxon>Tracheophyta</taxon>
        <taxon>Spermatophyta</taxon>
        <taxon>Magnoliopsida</taxon>
        <taxon>eudicotyledons</taxon>
        <taxon>Gunneridae</taxon>
        <taxon>Pentapetalae</taxon>
        <taxon>rosids</taxon>
        <taxon>fabids</taxon>
        <taxon>Rosales</taxon>
        <taxon>Moraceae</taxon>
        <taxon>Ficeae</taxon>
        <taxon>Ficus</taxon>
    </lineage>
</organism>
<name>A0AA88ALE7_FICCA</name>
<dbReference type="Gene3D" id="3.40.50.1820">
    <property type="entry name" value="alpha/beta hydrolase"/>
    <property type="match status" value="1"/>
</dbReference>
<dbReference type="PRINTS" id="PR00111">
    <property type="entry name" value="ABHYDROLASE"/>
</dbReference>
<dbReference type="PANTHER" id="PTHR43689:SF37">
    <property type="entry name" value="ALPHA_BETA HYDROLASE DOMAIN-CONTAINING PROTEIN VTE7"/>
    <property type="match status" value="1"/>
</dbReference>
<dbReference type="PANTHER" id="PTHR43689">
    <property type="entry name" value="HYDROLASE"/>
    <property type="match status" value="1"/>
</dbReference>
<sequence length="358" mass="39310">MTTLMWVCSQSPQTMAMASPASKGGGSCLGALMDRNNGAVYFYPVAASSAGGRGGVWTGDLDSKSWQFGDSSSCILSSCVKPLKRRETDPVVLLHCFDSSCLEWRCAHPLLEEAGLETWAVDVLGWGFSDLERLPPCDVASKRHHLYQFWRSYIKRPMVLVGPSLGAAVAIDFAVHYPEAVKKLVLINASVYAEGTGNLAKIPTTVAYAGVSLLKSMPLRFYANILAFSGISLATTLDWTNVGQLHCLLPWWKDAMVSFMQSGGYNVGGKIKQAGKLQVKQKALIICSENDKIISYKETMRLHCELSDSKMRLITESGHLPHVEKPDSVARLIEEFARENNNDADVPIANLFRAYHQS</sequence>
<dbReference type="PRINTS" id="PR00412">
    <property type="entry name" value="EPOXHYDRLASE"/>
</dbReference>
<dbReference type="AlphaFoldDB" id="A0AA88ALE7"/>
<dbReference type="GO" id="GO:0003824">
    <property type="term" value="F:catalytic activity"/>
    <property type="evidence" value="ECO:0007669"/>
    <property type="project" value="InterPro"/>
</dbReference>
<evidence type="ECO:0000313" key="2">
    <source>
        <dbReference type="EMBL" id="GMN42111.1"/>
    </source>
</evidence>
<keyword evidence="3" id="KW-1185">Reference proteome</keyword>
<dbReference type="InterPro" id="IPR000639">
    <property type="entry name" value="Epox_hydrolase-like"/>
</dbReference>
<comment type="caution">
    <text evidence="2">The sequence shown here is derived from an EMBL/GenBank/DDBJ whole genome shotgun (WGS) entry which is preliminary data.</text>
</comment>
<reference evidence="2" key="1">
    <citation type="submission" date="2023-07" db="EMBL/GenBank/DDBJ databases">
        <title>draft genome sequence of fig (Ficus carica).</title>
        <authorList>
            <person name="Takahashi T."/>
            <person name="Nishimura K."/>
        </authorList>
    </citation>
    <scope>NUCLEOTIDE SEQUENCE</scope>
</reference>
<evidence type="ECO:0000259" key="1">
    <source>
        <dbReference type="Pfam" id="PF00561"/>
    </source>
</evidence>
<dbReference type="Pfam" id="PF00561">
    <property type="entry name" value="Abhydrolase_1"/>
    <property type="match status" value="1"/>
</dbReference>
<dbReference type="SUPFAM" id="SSF53474">
    <property type="entry name" value="alpha/beta-Hydrolases"/>
    <property type="match status" value="1"/>
</dbReference>
<dbReference type="InterPro" id="IPR029058">
    <property type="entry name" value="AB_hydrolase_fold"/>
</dbReference>
<gene>
    <name evidence="2" type="ORF">TIFTF001_011331</name>
</gene>
<proteinExistence type="predicted"/>
<feature type="domain" description="AB hydrolase-1" evidence="1">
    <location>
        <begin position="90"/>
        <end position="326"/>
    </location>
</feature>